<evidence type="ECO:0000313" key="3">
    <source>
        <dbReference type="EMBL" id="TVU81541.1"/>
    </source>
</evidence>
<name>A0A558IJG4_9CORY</name>
<protein>
    <recommendedName>
        <fullName evidence="2">DUF6891 domain-containing protein</fullName>
    </recommendedName>
</protein>
<evidence type="ECO:0000259" key="2">
    <source>
        <dbReference type="Pfam" id="PF21831"/>
    </source>
</evidence>
<feature type="domain" description="DUF6891" evidence="2">
    <location>
        <begin position="38"/>
        <end position="194"/>
    </location>
</feature>
<accession>A0A558IJG4</accession>
<evidence type="ECO:0000256" key="1">
    <source>
        <dbReference type="SAM" id="MobiDB-lite"/>
    </source>
</evidence>
<comment type="caution">
    <text evidence="3">The sequence shown here is derived from an EMBL/GenBank/DDBJ whole genome shotgun (WGS) entry which is preliminary data.</text>
</comment>
<dbReference type="Pfam" id="PF21831">
    <property type="entry name" value="DUF6891"/>
    <property type="match status" value="1"/>
</dbReference>
<dbReference type="AlphaFoldDB" id="A0A558IJG4"/>
<organism evidence="3 4">
    <name type="scientific">Corynebacterium aurimucosum</name>
    <dbReference type="NCBI Taxonomy" id="169292"/>
    <lineage>
        <taxon>Bacteria</taxon>
        <taxon>Bacillati</taxon>
        <taxon>Actinomycetota</taxon>
        <taxon>Actinomycetes</taxon>
        <taxon>Mycobacteriales</taxon>
        <taxon>Corynebacteriaceae</taxon>
        <taxon>Corynebacterium</taxon>
    </lineage>
</organism>
<dbReference type="RefSeq" id="WP_046649316.1">
    <property type="nucleotide sequence ID" value="NZ_VMTX01000017.1"/>
</dbReference>
<gene>
    <name evidence="3" type="ORF">FQN05_11070</name>
</gene>
<dbReference type="Proteomes" id="UP000320648">
    <property type="component" value="Unassembled WGS sequence"/>
</dbReference>
<sequence>MTTQHPMFSSSFPPSDDLLEPSPLRNDIALRLCHGESRQDIHNDYIEVLDDPSEWEASYEEPYPEDFDTIIDEVAAEYGRLVTEKSEDVKRLEALREELAQRDISFTFNEAWDLSDGVWVGSKLAEKEGRSGYAYCHRQDISRVIYDGELYFGFSAMEENEEATIKVGEQLVEALRAVGFDPEWNGSTTARVLCQDVALEFPLAEDLTDAE</sequence>
<feature type="region of interest" description="Disordered" evidence="1">
    <location>
        <begin position="1"/>
        <end position="20"/>
    </location>
</feature>
<reference evidence="3 4" key="1">
    <citation type="submission" date="2019-07" db="EMBL/GenBank/DDBJ databases">
        <title>Draft genome of C. aurimucosum strain 15-4290.</title>
        <authorList>
            <person name="Pacheco L.G.C."/>
            <person name="Aguiar E.R.G.R."/>
            <person name="Navas J."/>
            <person name="Santos C.S."/>
            <person name="Rocha D.J.P.G."/>
        </authorList>
    </citation>
    <scope>NUCLEOTIDE SEQUENCE [LARGE SCALE GENOMIC DNA]</scope>
    <source>
        <strain evidence="3 4">15-4290</strain>
    </source>
</reference>
<dbReference type="EMBL" id="VMTX01000017">
    <property type="protein sequence ID" value="TVU81541.1"/>
    <property type="molecule type" value="Genomic_DNA"/>
</dbReference>
<dbReference type="InterPro" id="IPR054186">
    <property type="entry name" value="DUF6891"/>
</dbReference>
<proteinExistence type="predicted"/>
<evidence type="ECO:0000313" key="4">
    <source>
        <dbReference type="Proteomes" id="UP000320648"/>
    </source>
</evidence>